<feature type="region of interest" description="Disordered" evidence="1">
    <location>
        <begin position="28"/>
        <end position="66"/>
    </location>
</feature>
<reference evidence="2 3" key="1">
    <citation type="submission" date="2018-10" db="EMBL/GenBank/DDBJ databases">
        <title>A high-quality apple genome assembly.</title>
        <authorList>
            <person name="Hu J."/>
        </authorList>
    </citation>
    <scope>NUCLEOTIDE SEQUENCE [LARGE SCALE GENOMIC DNA]</scope>
    <source>
        <strain evidence="3">cv. HFTH1</strain>
        <tissue evidence="2">Young leaf</tissue>
    </source>
</reference>
<dbReference type="Proteomes" id="UP000290289">
    <property type="component" value="Chromosome 6"/>
</dbReference>
<accession>A0A498JQH2</accession>
<dbReference type="AlphaFoldDB" id="A0A498JQH2"/>
<organism evidence="2 3">
    <name type="scientific">Malus domestica</name>
    <name type="common">Apple</name>
    <name type="synonym">Pyrus malus</name>
    <dbReference type="NCBI Taxonomy" id="3750"/>
    <lineage>
        <taxon>Eukaryota</taxon>
        <taxon>Viridiplantae</taxon>
        <taxon>Streptophyta</taxon>
        <taxon>Embryophyta</taxon>
        <taxon>Tracheophyta</taxon>
        <taxon>Spermatophyta</taxon>
        <taxon>Magnoliopsida</taxon>
        <taxon>eudicotyledons</taxon>
        <taxon>Gunneridae</taxon>
        <taxon>Pentapetalae</taxon>
        <taxon>rosids</taxon>
        <taxon>fabids</taxon>
        <taxon>Rosales</taxon>
        <taxon>Rosaceae</taxon>
        <taxon>Amygdaloideae</taxon>
        <taxon>Maleae</taxon>
        <taxon>Malus</taxon>
    </lineage>
</organism>
<protein>
    <submittedName>
        <fullName evidence="2">Uncharacterized protein</fullName>
    </submittedName>
</protein>
<evidence type="ECO:0000313" key="3">
    <source>
        <dbReference type="Proteomes" id="UP000290289"/>
    </source>
</evidence>
<comment type="caution">
    <text evidence="2">The sequence shown here is derived from an EMBL/GenBank/DDBJ whole genome shotgun (WGS) entry which is preliminary data.</text>
</comment>
<keyword evidence="3" id="KW-1185">Reference proteome</keyword>
<dbReference type="EMBL" id="RDQH01000332">
    <property type="protein sequence ID" value="RXH95511.1"/>
    <property type="molecule type" value="Genomic_DNA"/>
</dbReference>
<gene>
    <name evidence="2" type="ORF">DVH24_008011</name>
</gene>
<evidence type="ECO:0000256" key="1">
    <source>
        <dbReference type="SAM" id="MobiDB-lite"/>
    </source>
</evidence>
<sequence>ESDGHILNDHQRFVSLFERHLLPSSFEAIPRTETPNDQPLVPPLSGVLPNTEAPNDHPHVPSISGALPSAEISHEHDRIIFIYIFTSNSLVMTEYDDRLREAERYKAKLKENM</sequence>
<proteinExistence type="predicted"/>
<name>A0A498JQH2_MALDO</name>
<evidence type="ECO:0000313" key="2">
    <source>
        <dbReference type="EMBL" id="RXH95511.1"/>
    </source>
</evidence>
<feature type="non-terminal residue" evidence="2">
    <location>
        <position position="1"/>
    </location>
</feature>